<accession>A0ABU2JWE4</accession>
<evidence type="ECO:0000313" key="1">
    <source>
        <dbReference type="EMBL" id="MDT0269068.1"/>
    </source>
</evidence>
<organism evidence="1 2">
    <name type="scientific">Streptomyces chisholmiae</name>
    <dbReference type="NCBI Taxonomy" id="3075540"/>
    <lineage>
        <taxon>Bacteria</taxon>
        <taxon>Bacillati</taxon>
        <taxon>Actinomycetota</taxon>
        <taxon>Actinomycetes</taxon>
        <taxon>Kitasatosporales</taxon>
        <taxon>Streptomycetaceae</taxon>
        <taxon>Streptomyces</taxon>
    </lineage>
</organism>
<comment type="caution">
    <text evidence="1">The sequence shown here is derived from an EMBL/GenBank/DDBJ whole genome shotgun (WGS) entry which is preliminary data.</text>
</comment>
<evidence type="ECO:0000313" key="2">
    <source>
        <dbReference type="Proteomes" id="UP001183410"/>
    </source>
</evidence>
<sequence length="84" mass="9778">MPHGNPKMLGRLAELGTDLLVRLRRAEEKSWLGEAEGINLTLTFFRAKREETERQARRPAVVLGIPKLRQLRRASDEGHHHRFR</sequence>
<keyword evidence="2" id="KW-1185">Reference proteome</keyword>
<protein>
    <submittedName>
        <fullName evidence="1">Recombinase</fullName>
    </submittedName>
</protein>
<proteinExistence type="predicted"/>
<dbReference type="Proteomes" id="UP001183410">
    <property type="component" value="Unassembled WGS sequence"/>
</dbReference>
<reference evidence="2" key="1">
    <citation type="submission" date="2023-07" db="EMBL/GenBank/DDBJ databases">
        <title>30 novel species of actinomycetes from the DSMZ collection.</title>
        <authorList>
            <person name="Nouioui I."/>
        </authorList>
    </citation>
    <scope>NUCLEOTIDE SEQUENCE [LARGE SCALE GENOMIC DNA]</scope>
    <source>
        <strain evidence="2">DSM 44915</strain>
    </source>
</reference>
<dbReference type="RefSeq" id="WP_311669155.1">
    <property type="nucleotide sequence ID" value="NZ_JAVREO010000014.1"/>
</dbReference>
<dbReference type="EMBL" id="JAVREO010000014">
    <property type="protein sequence ID" value="MDT0269068.1"/>
    <property type="molecule type" value="Genomic_DNA"/>
</dbReference>
<name>A0ABU2JWE4_9ACTN</name>
<gene>
    <name evidence="1" type="ORF">RM844_22535</name>
</gene>